<protein>
    <submittedName>
        <fullName evidence="3">Uncharacterized protein</fullName>
    </submittedName>
</protein>
<accession>A0AAW1H3L9</accession>
<dbReference type="AlphaFoldDB" id="A0AAW1H3L9"/>
<sequence length="139" mass="14578">MATFWRFTSIILLMTLTTTSPLQSSSSQFISVAPAAFSPYGSPTALPPYNEQEMSPETNPLFPTPTGDVVLPPTESSMPTIPASLSPPNPDALNDPAFAPADGSSTMTTSLSAACHMGSLLMELTVLTVLVTLCLLKSV</sequence>
<dbReference type="PANTHER" id="PTHR35725">
    <property type="entry name" value="CLASSICAL ARABINOGALACTAN PROTEIN 26"/>
    <property type="match status" value="1"/>
</dbReference>
<dbReference type="EMBL" id="JBDFQZ010000012">
    <property type="protein sequence ID" value="KAK9671827.1"/>
    <property type="molecule type" value="Genomic_DNA"/>
</dbReference>
<dbReference type="InterPro" id="IPR039346">
    <property type="entry name" value="AGP25/26"/>
</dbReference>
<reference evidence="3" key="1">
    <citation type="submission" date="2024-03" db="EMBL/GenBank/DDBJ databases">
        <title>WGS assembly of Saponaria officinalis var. Norfolk2.</title>
        <authorList>
            <person name="Jenkins J."/>
            <person name="Shu S."/>
            <person name="Grimwood J."/>
            <person name="Barry K."/>
            <person name="Goodstein D."/>
            <person name="Schmutz J."/>
            <person name="Leebens-Mack J."/>
            <person name="Osbourn A."/>
        </authorList>
    </citation>
    <scope>NUCLEOTIDE SEQUENCE [LARGE SCALE GENOMIC DNA]</scope>
    <source>
        <strain evidence="3">JIC</strain>
    </source>
</reference>
<dbReference type="PANTHER" id="PTHR35725:SF4">
    <property type="entry name" value="CLASSICAL ARABINOGALACTAN PROTEIN 26"/>
    <property type="match status" value="1"/>
</dbReference>
<feature type="chain" id="PRO_5043766183" evidence="2">
    <location>
        <begin position="22"/>
        <end position="139"/>
    </location>
</feature>
<organism evidence="3 4">
    <name type="scientific">Saponaria officinalis</name>
    <name type="common">Common soapwort</name>
    <name type="synonym">Lychnis saponaria</name>
    <dbReference type="NCBI Taxonomy" id="3572"/>
    <lineage>
        <taxon>Eukaryota</taxon>
        <taxon>Viridiplantae</taxon>
        <taxon>Streptophyta</taxon>
        <taxon>Embryophyta</taxon>
        <taxon>Tracheophyta</taxon>
        <taxon>Spermatophyta</taxon>
        <taxon>Magnoliopsida</taxon>
        <taxon>eudicotyledons</taxon>
        <taxon>Gunneridae</taxon>
        <taxon>Pentapetalae</taxon>
        <taxon>Caryophyllales</taxon>
        <taxon>Caryophyllaceae</taxon>
        <taxon>Caryophylleae</taxon>
        <taxon>Saponaria</taxon>
    </lineage>
</organism>
<comment type="caution">
    <text evidence="3">The sequence shown here is derived from an EMBL/GenBank/DDBJ whole genome shotgun (WGS) entry which is preliminary data.</text>
</comment>
<feature type="signal peptide" evidence="2">
    <location>
        <begin position="1"/>
        <end position="21"/>
    </location>
</feature>
<dbReference type="Proteomes" id="UP001443914">
    <property type="component" value="Unassembled WGS sequence"/>
</dbReference>
<gene>
    <name evidence="3" type="ORF">RND81_12G057100</name>
</gene>
<proteinExistence type="predicted"/>
<evidence type="ECO:0000313" key="4">
    <source>
        <dbReference type="Proteomes" id="UP001443914"/>
    </source>
</evidence>
<evidence type="ECO:0000313" key="3">
    <source>
        <dbReference type="EMBL" id="KAK9671827.1"/>
    </source>
</evidence>
<keyword evidence="4" id="KW-1185">Reference proteome</keyword>
<evidence type="ECO:0000256" key="2">
    <source>
        <dbReference type="SAM" id="SignalP"/>
    </source>
</evidence>
<name>A0AAW1H3L9_SAPOF</name>
<keyword evidence="2" id="KW-0732">Signal</keyword>
<feature type="region of interest" description="Disordered" evidence="1">
    <location>
        <begin position="44"/>
        <end position="87"/>
    </location>
</feature>
<evidence type="ECO:0000256" key="1">
    <source>
        <dbReference type="SAM" id="MobiDB-lite"/>
    </source>
</evidence>